<sequence length="89" mass="10118">MLRRNNACLNLAALDREYEEASDSTLSMVPPKKRMSDPSLTSHDSNPRELKYVAPTNMKRTAPMAIPDTKPRPLHPCFSQDATSRRNYL</sequence>
<comment type="caution">
    <text evidence="2">The sequence shown here is derived from an EMBL/GenBank/DDBJ whole genome shotgun (WGS) entry which is preliminary data.</text>
</comment>
<dbReference type="AlphaFoldDB" id="A0A6G0WST6"/>
<feature type="compositionally biased region" description="Polar residues" evidence="1">
    <location>
        <begin position="80"/>
        <end position="89"/>
    </location>
</feature>
<protein>
    <submittedName>
        <fullName evidence="2">Uncharacterized protein</fullName>
    </submittedName>
</protein>
<evidence type="ECO:0000256" key="1">
    <source>
        <dbReference type="SAM" id="MobiDB-lite"/>
    </source>
</evidence>
<proteinExistence type="predicted"/>
<reference evidence="2 3" key="1">
    <citation type="submission" date="2019-07" db="EMBL/GenBank/DDBJ databases">
        <title>Genomics analysis of Aphanomyces spp. identifies a new class of oomycete effector associated with host adaptation.</title>
        <authorList>
            <person name="Gaulin E."/>
        </authorList>
    </citation>
    <scope>NUCLEOTIDE SEQUENCE [LARGE SCALE GENOMIC DNA]</scope>
    <source>
        <strain evidence="2 3">ATCC 201684</strain>
    </source>
</reference>
<gene>
    <name evidence="2" type="ORF">Ae201684_011973</name>
</gene>
<evidence type="ECO:0000313" key="2">
    <source>
        <dbReference type="EMBL" id="KAF0730551.1"/>
    </source>
</evidence>
<dbReference type="Proteomes" id="UP000481153">
    <property type="component" value="Unassembled WGS sequence"/>
</dbReference>
<name>A0A6G0WST6_9STRA</name>
<organism evidence="2 3">
    <name type="scientific">Aphanomyces euteiches</name>
    <dbReference type="NCBI Taxonomy" id="100861"/>
    <lineage>
        <taxon>Eukaryota</taxon>
        <taxon>Sar</taxon>
        <taxon>Stramenopiles</taxon>
        <taxon>Oomycota</taxon>
        <taxon>Saprolegniomycetes</taxon>
        <taxon>Saprolegniales</taxon>
        <taxon>Verrucalvaceae</taxon>
        <taxon>Aphanomyces</taxon>
    </lineage>
</organism>
<dbReference type="EMBL" id="VJMJ01000153">
    <property type="protein sequence ID" value="KAF0730551.1"/>
    <property type="molecule type" value="Genomic_DNA"/>
</dbReference>
<dbReference type="VEuPathDB" id="FungiDB:AeMF1_017996"/>
<keyword evidence="3" id="KW-1185">Reference proteome</keyword>
<feature type="region of interest" description="Disordered" evidence="1">
    <location>
        <begin position="19"/>
        <end position="89"/>
    </location>
</feature>
<evidence type="ECO:0000313" key="3">
    <source>
        <dbReference type="Proteomes" id="UP000481153"/>
    </source>
</evidence>
<accession>A0A6G0WST6</accession>